<dbReference type="PANTHER" id="PTHR43040:SF1">
    <property type="entry name" value="RIBONUCLEASE D"/>
    <property type="match status" value="1"/>
</dbReference>
<evidence type="ECO:0000313" key="2">
    <source>
        <dbReference type="EMBL" id="CAF9935049.1"/>
    </source>
</evidence>
<name>A0A8H3IZF2_9LECA</name>
<dbReference type="Pfam" id="PF01612">
    <property type="entry name" value="DNA_pol_A_exo1"/>
    <property type="match status" value="1"/>
</dbReference>
<dbReference type="GO" id="GO:0008408">
    <property type="term" value="F:3'-5' exonuclease activity"/>
    <property type="evidence" value="ECO:0007669"/>
    <property type="project" value="InterPro"/>
</dbReference>
<dbReference type="InterPro" id="IPR036397">
    <property type="entry name" value="RNaseH_sf"/>
</dbReference>
<evidence type="ECO:0000313" key="3">
    <source>
        <dbReference type="Proteomes" id="UP000664534"/>
    </source>
</evidence>
<dbReference type="PANTHER" id="PTHR43040">
    <property type="entry name" value="RIBONUCLEASE D"/>
    <property type="match status" value="1"/>
</dbReference>
<accession>A0A8H3IZF2</accession>
<dbReference type="GO" id="GO:0003676">
    <property type="term" value="F:nucleic acid binding"/>
    <property type="evidence" value="ECO:0007669"/>
    <property type="project" value="InterPro"/>
</dbReference>
<sequence length="267" mass="29787">MATTVVNTAFLVRKMLDEISCLQSSLTPSLFLDADGRSLCRTGPLAILELHCNTPAQSRTYLIHVHFLEDRAFSTLSTNGLYTLKTILEDPATPKAFFDVRMDADALYNQFGIALAGVIDVQLMELSARAKIDGGSDGWLHSFARCLKYDSGLAAGEVERFESTRSRGKALWDPDLGGSYDVFEVGSLSSEIIEYCGANVRALPRLFRLYNSRLDEKVRLTERDDYHACRIIEASRNRVVMAQGPPRAASSKGPWDDWNGGYWTMER</sequence>
<keyword evidence="3" id="KW-1185">Reference proteome</keyword>
<dbReference type="OrthoDB" id="26838at2759"/>
<organism evidence="2 3">
    <name type="scientific">Imshaugia aleurites</name>
    <dbReference type="NCBI Taxonomy" id="172621"/>
    <lineage>
        <taxon>Eukaryota</taxon>
        <taxon>Fungi</taxon>
        <taxon>Dikarya</taxon>
        <taxon>Ascomycota</taxon>
        <taxon>Pezizomycotina</taxon>
        <taxon>Lecanoromycetes</taxon>
        <taxon>OSLEUM clade</taxon>
        <taxon>Lecanoromycetidae</taxon>
        <taxon>Lecanorales</taxon>
        <taxon>Lecanorineae</taxon>
        <taxon>Parmeliaceae</taxon>
        <taxon>Imshaugia</taxon>
    </lineage>
</organism>
<proteinExistence type="predicted"/>
<feature type="domain" description="3'-5' exonuclease" evidence="1">
    <location>
        <begin position="57"/>
        <end position="125"/>
    </location>
</feature>
<dbReference type="SUPFAM" id="SSF53098">
    <property type="entry name" value="Ribonuclease H-like"/>
    <property type="match status" value="1"/>
</dbReference>
<gene>
    <name evidence="2" type="ORF">IMSHALPRED_010080</name>
</gene>
<dbReference type="InterPro" id="IPR012337">
    <property type="entry name" value="RNaseH-like_sf"/>
</dbReference>
<dbReference type="Proteomes" id="UP000664534">
    <property type="component" value="Unassembled WGS sequence"/>
</dbReference>
<comment type="caution">
    <text evidence="2">The sequence shown here is derived from an EMBL/GenBank/DDBJ whole genome shotgun (WGS) entry which is preliminary data.</text>
</comment>
<dbReference type="AlphaFoldDB" id="A0A8H3IZF2"/>
<protein>
    <recommendedName>
        <fullName evidence="1">3'-5' exonuclease domain-containing protein</fullName>
    </recommendedName>
</protein>
<reference evidence="2" key="1">
    <citation type="submission" date="2021-03" db="EMBL/GenBank/DDBJ databases">
        <authorList>
            <person name="Tagirdzhanova G."/>
        </authorList>
    </citation>
    <scope>NUCLEOTIDE SEQUENCE</scope>
</reference>
<dbReference type="GO" id="GO:0006139">
    <property type="term" value="P:nucleobase-containing compound metabolic process"/>
    <property type="evidence" value="ECO:0007669"/>
    <property type="project" value="InterPro"/>
</dbReference>
<dbReference type="EMBL" id="CAJPDT010000081">
    <property type="protein sequence ID" value="CAF9935049.1"/>
    <property type="molecule type" value="Genomic_DNA"/>
</dbReference>
<dbReference type="Gene3D" id="3.30.420.10">
    <property type="entry name" value="Ribonuclease H-like superfamily/Ribonuclease H"/>
    <property type="match status" value="1"/>
</dbReference>
<dbReference type="InterPro" id="IPR002562">
    <property type="entry name" value="3'-5'_exonuclease_dom"/>
</dbReference>
<evidence type="ECO:0000259" key="1">
    <source>
        <dbReference type="Pfam" id="PF01612"/>
    </source>
</evidence>